<feature type="signal peptide" evidence="1">
    <location>
        <begin position="1"/>
        <end position="32"/>
    </location>
</feature>
<dbReference type="Pfam" id="PF06282">
    <property type="entry name" value="DUF1036"/>
    <property type="match status" value="1"/>
</dbReference>
<accession>A0ABV5I3Q7</accession>
<comment type="caution">
    <text evidence="2">The sequence shown here is derived from an EMBL/GenBank/DDBJ whole genome shotgun (WGS) entry which is preliminary data.</text>
</comment>
<keyword evidence="3" id="KW-1185">Reference proteome</keyword>
<organism evidence="2 3">
    <name type="scientific">Roseovarius ramblicola</name>
    <dbReference type="NCBI Taxonomy" id="2022336"/>
    <lineage>
        <taxon>Bacteria</taxon>
        <taxon>Pseudomonadati</taxon>
        <taxon>Pseudomonadota</taxon>
        <taxon>Alphaproteobacteria</taxon>
        <taxon>Rhodobacterales</taxon>
        <taxon>Roseobacteraceae</taxon>
        <taxon>Roseovarius</taxon>
    </lineage>
</organism>
<protein>
    <submittedName>
        <fullName evidence="2">DUF1036 domain-containing protein</fullName>
    </submittedName>
</protein>
<evidence type="ECO:0000313" key="3">
    <source>
        <dbReference type="Proteomes" id="UP001589670"/>
    </source>
</evidence>
<dbReference type="Proteomes" id="UP001589670">
    <property type="component" value="Unassembled WGS sequence"/>
</dbReference>
<proteinExistence type="predicted"/>
<reference evidence="2 3" key="1">
    <citation type="submission" date="2024-09" db="EMBL/GenBank/DDBJ databases">
        <authorList>
            <person name="Sun Q."/>
            <person name="Mori K."/>
        </authorList>
    </citation>
    <scope>NUCLEOTIDE SEQUENCE [LARGE SCALE GENOMIC DNA]</scope>
    <source>
        <strain evidence="2 3">CECT 9424</strain>
    </source>
</reference>
<evidence type="ECO:0000256" key="1">
    <source>
        <dbReference type="SAM" id="SignalP"/>
    </source>
</evidence>
<dbReference type="InterPro" id="IPR009380">
    <property type="entry name" value="DUF1036"/>
</dbReference>
<gene>
    <name evidence="2" type="ORF">ACFFU4_16330</name>
</gene>
<name>A0ABV5I3Q7_9RHOB</name>
<dbReference type="EMBL" id="JBHMEC010000027">
    <property type="protein sequence ID" value="MFB9151320.1"/>
    <property type="molecule type" value="Genomic_DNA"/>
</dbReference>
<evidence type="ECO:0000313" key="2">
    <source>
        <dbReference type="EMBL" id="MFB9151320.1"/>
    </source>
</evidence>
<sequence>MGWRAFHRRIVPAAACGGLAAAALAWGGPARAGFSVCNDSFDVLNLAVAYDAGAGFVSEGWWTIAPNRCVAVIRDRILSRYVYVFATDVFNQALLAGDAAFCVADDRFRIPGADECWARGHVAAEFAEVDIGEAGHWTLVLDGSGTPPGD</sequence>
<keyword evidence="1" id="KW-0732">Signal</keyword>
<feature type="chain" id="PRO_5045887109" evidence="1">
    <location>
        <begin position="33"/>
        <end position="150"/>
    </location>
</feature>
<dbReference type="RefSeq" id="WP_377070913.1">
    <property type="nucleotide sequence ID" value="NZ_JBHMEC010000027.1"/>
</dbReference>